<keyword evidence="4" id="KW-1185">Reference proteome</keyword>
<organism evidence="2">
    <name type="scientific">Anopheles sinensis</name>
    <name type="common">Mosquito</name>
    <dbReference type="NCBI Taxonomy" id="74873"/>
    <lineage>
        <taxon>Eukaryota</taxon>
        <taxon>Metazoa</taxon>
        <taxon>Ecdysozoa</taxon>
        <taxon>Arthropoda</taxon>
        <taxon>Hexapoda</taxon>
        <taxon>Insecta</taxon>
        <taxon>Pterygota</taxon>
        <taxon>Neoptera</taxon>
        <taxon>Endopterygota</taxon>
        <taxon>Diptera</taxon>
        <taxon>Nematocera</taxon>
        <taxon>Culicoidea</taxon>
        <taxon>Culicidae</taxon>
        <taxon>Anophelinae</taxon>
        <taxon>Anopheles</taxon>
    </lineage>
</organism>
<evidence type="ECO:0000313" key="4">
    <source>
        <dbReference type="Proteomes" id="UP000030765"/>
    </source>
</evidence>
<reference evidence="3" key="2">
    <citation type="submission" date="2020-05" db="UniProtKB">
        <authorList>
            <consortium name="EnsemblMetazoa"/>
        </authorList>
    </citation>
    <scope>IDENTIFICATION</scope>
</reference>
<dbReference type="EMBL" id="ATLV01026302">
    <property type="status" value="NOT_ANNOTATED_CDS"/>
    <property type="molecule type" value="Genomic_DNA"/>
</dbReference>
<dbReference type="Proteomes" id="UP000030765">
    <property type="component" value="Unassembled WGS sequence"/>
</dbReference>
<feature type="region of interest" description="Disordered" evidence="1">
    <location>
        <begin position="1"/>
        <end position="22"/>
    </location>
</feature>
<dbReference type="VEuPathDB" id="VectorBase:ASIC021297"/>
<evidence type="ECO:0000313" key="2">
    <source>
        <dbReference type="EMBL" id="KFB53004.1"/>
    </source>
</evidence>
<feature type="compositionally biased region" description="Polar residues" evidence="1">
    <location>
        <begin position="38"/>
        <end position="48"/>
    </location>
</feature>
<dbReference type="EnsemblMetazoa" id="ASIC021297-RA">
    <property type="protein sequence ID" value="ASIC021297-PA"/>
    <property type="gene ID" value="ASIC021297"/>
</dbReference>
<dbReference type="AlphaFoldDB" id="A0A084WS10"/>
<protein>
    <submittedName>
        <fullName evidence="2 3">Branched-chain amino acid ABC transporter permease</fullName>
    </submittedName>
</protein>
<dbReference type="EMBL" id="KE525409">
    <property type="protein sequence ID" value="KFB53004.1"/>
    <property type="molecule type" value="Genomic_DNA"/>
</dbReference>
<reference evidence="2 4" key="1">
    <citation type="journal article" date="2014" name="BMC Genomics">
        <title>Genome sequence of Anopheles sinensis provides insight into genetics basis of mosquito competence for malaria parasites.</title>
        <authorList>
            <person name="Zhou D."/>
            <person name="Zhang D."/>
            <person name="Ding G."/>
            <person name="Shi L."/>
            <person name="Hou Q."/>
            <person name="Ye Y."/>
            <person name="Xu Y."/>
            <person name="Zhou H."/>
            <person name="Xiong C."/>
            <person name="Li S."/>
            <person name="Yu J."/>
            <person name="Hong S."/>
            <person name="Yu X."/>
            <person name="Zou P."/>
            <person name="Chen C."/>
            <person name="Chang X."/>
            <person name="Wang W."/>
            <person name="Lv Y."/>
            <person name="Sun Y."/>
            <person name="Ma L."/>
            <person name="Shen B."/>
            <person name="Zhu C."/>
        </authorList>
    </citation>
    <scope>NUCLEOTIDE SEQUENCE [LARGE SCALE GENOMIC DNA]</scope>
</reference>
<feature type="region of interest" description="Disordered" evidence="1">
    <location>
        <begin position="38"/>
        <end position="66"/>
    </location>
</feature>
<gene>
    <name evidence="2" type="ORF">ZHAS_00021297</name>
</gene>
<accession>A0A084WS10</accession>
<proteinExistence type="predicted"/>
<evidence type="ECO:0000256" key="1">
    <source>
        <dbReference type="SAM" id="MobiDB-lite"/>
    </source>
</evidence>
<evidence type="ECO:0000313" key="3">
    <source>
        <dbReference type="EnsemblMetazoa" id="ASIC021297-PA"/>
    </source>
</evidence>
<sequence length="66" mass="6955">MKLSLPRKPINNAGDGSSPQAPCYDHLVDVKGVKSSANLPPGSLQQQLARCAPGGSTLRHRETACE</sequence>
<name>A0A084WS10_ANOSI</name>